<feature type="domain" description="DSBA-like thioredoxin" evidence="1">
    <location>
        <begin position="9"/>
        <end position="207"/>
    </location>
</feature>
<accession>A0A084ANJ0</accession>
<dbReference type="InterPro" id="IPR001853">
    <property type="entry name" value="DSBA-like_thioredoxin_dom"/>
</dbReference>
<dbReference type="Gene3D" id="3.40.30.10">
    <property type="entry name" value="Glutaredoxin"/>
    <property type="match status" value="1"/>
</dbReference>
<dbReference type="Pfam" id="PF01323">
    <property type="entry name" value="DSBA"/>
    <property type="match status" value="1"/>
</dbReference>
<reference evidence="2 3" key="1">
    <citation type="journal article" date="2014" name="BMC Genomics">
        <title>Comparative genome sequencing reveals chemotype-specific gene clusters in the toxigenic black mold Stachybotrys.</title>
        <authorList>
            <person name="Semeiks J."/>
            <person name="Borek D."/>
            <person name="Otwinowski Z."/>
            <person name="Grishin N.V."/>
        </authorList>
    </citation>
    <scope>NUCLEOTIDE SEQUENCE [LARGE SCALE GENOMIC DNA]</scope>
    <source>
        <strain evidence="3">CBS 109288 / IBT 7711</strain>
    </source>
</reference>
<evidence type="ECO:0000313" key="2">
    <source>
        <dbReference type="EMBL" id="KEY66869.1"/>
    </source>
</evidence>
<dbReference type="CDD" id="cd03024">
    <property type="entry name" value="DsbA_FrnE"/>
    <property type="match status" value="1"/>
</dbReference>
<proteinExistence type="predicted"/>
<organism evidence="2 3">
    <name type="scientific">Stachybotrys chartarum (strain CBS 109288 / IBT 7711)</name>
    <name type="common">Toxic black mold</name>
    <name type="synonym">Stilbospora chartarum</name>
    <dbReference type="NCBI Taxonomy" id="1280523"/>
    <lineage>
        <taxon>Eukaryota</taxon>
        <taxon>Fungi</taxon>
        <taxon>Dikarya</taxon>
        <taxon>Ascomycota</taxon>
        <taxon>Pezizomycotina</taxon>
        <taxon>Sordariomycetes</taxon>
        <taxon>Hypocreomycetidae</taxon>
        <taxon>Hypocreales</taxon>
        <taxon>Stachybotryaceae</taxon>
        <taxon>Stachybotrys</taxon>
    </lineage>
</organism>
<name>A0A084ANJ0_STACB</name>
<dbReference type="SUPFAM" id="SSF52833">
    <property type="entry name" value="Thioredoxin-like"/>
    <property type="match status" value="1"/>
</dbReference>
<dbReference type="GO" id="GO:0016491">
    <property type="term" value="F:oxidoreductase activity"/>
    <property type="evidence" value="ECO:0007669"/>
    <property type="project" value="InterPro"/>
</dbReference>
<dbReference type="PANTHER" id="PTHR13887">
    <property type="entry name" value="GLUTATHIONE S-TRANSFERASE KAPPA"/>
    <property type="match status" value="1"/>
</dbReference>
<dbReference type="AlphaFoldDB" id="A0A084ANJ0"/>
<sequence>MASASVIKIECHVDILCPWCYLQKRALEVAIEEFLERYRGWRFEVIWKPFYLNPQLGIGLDKRELYEEKFPQFPAAKARIRAAATQRGILFSLTGRTGSSRSAHILSALALERVGPIAQAFVVEQLFSGHFEHGRDISDEEWLAEVGRRAGLAEDDVRAVLRGEEAGAAVDREVEAAKSGGDVGAVPCVTVQGRYRVGGYQEPAVFKAVFQKITAAKENTQ</sequence>
<dbReference type="HOGENOM" id="CLU_069253_0_1_1"/>
<keyword evidence="3" id="KW-1185">Reference proteome</keyword>
<protein>
    <recommendedName>
        <fullName evidence="1">DSBA-like thioredoxin domain-containing protein</fullName>
    </recommendedName>
</protein>
<dbReference type="Proteomes" id="UP000028045">
    <property type="component" value="Unassembled WGS sequence"/>
</dbReference>
<dbReference type="PANTHER" id="PTHR13887:SF41">
    <property type="entry name" value="THIOREDOXIN SUPERFAMILY PROTEIN"/>
    <property type="match status" value="1"/>
</dbReference>
<dbReference type="EMBL" id="KL648641">
    <property type="protein sequence ID" value="KEY66869.1"/>
    <property type="molecule type" value="Genomic_DNA"/>
</dbReference>
<gene>
    <name evidence="2" type="ORF">S7711_05223</name>
</gene>
<evidence type="ECO:0000259" key="1">
    <source>
        <dbReference type="Pfam" id="PF01323"/>
    </source>
</evidence>
<evidence type="ECO:0000313" key="3">
    <source>
        <dbReference type="Proteomes" id="UP000028045"/>
    </source>
</evidence>
<dbReference type="InterPro" id="IPR036249">
    <property type="entry name" value="Thioredoxin-like_sf"/>
</dbReference>
<dbReference type="OrthoDB" id="1930760at2759"/>